<gene>
    <name evidence="1" type="ORF">GCM10022222_40050</name>
</gene>
<accession>A0ABP6WKY1</accession>
<keyword evidence="2" id="KW-1185">Reference proteome</keyword>
<proteinExistence type="predicted"/>
<reference evidence="2" key="1">
    <citation type="journal article" date="2019" name="Int. J. Syst. Evol. Microbiol.">
        <title>The Global Catalogue of Microorganisms (GCM) 10K type strain sequencing project: providing services to taxonomists for standard genome sequencing and annotation.</title>
        <authorList>
            <consortium name="The Broad Institute Genomics Platform"/>
            <consortium name="The Broad Institute Genome Sequencing Center for Infectious Disease"/>
            <person name="Wu L."/>
            <person name="Ma J."/>
        </authorList>
    </citation>
    <scope>NUCLEOTIDE SEQUENCE [LARGE SCALE GENOMIC DNA]</scope>
    <source>
        <strain evidence="2">JCM 16898</strain>
    </source>
</reference>
<evidence type="ECO:0000313" key="1">
    <source>
        <dbReference type="EMBL" id="GAA3552413.1"/>
    </source>
</evidence>
<comment type="caution">
    <text evidence="1">The sequence shown here is derived from an EMBL/GenBank/DDBJ whole genome shotgun (WGS) entry which is preliminary data.</text>
</comment>
<organism evidence="1 2">
    <name type="scientific">Amycolatopsis ultiminotia</name>
    <dbReference type="NCBI Taxonomy" id="543629"/>
    <lineage>
        <taxon>Bacteria</taxon>
        <taxon>Bacillati</taxon>
        <taxon>Actinomycetota</taxon>
        <taxon>Actinomycetes</taxon>
        <taxon>Pseudonocardiales</taxon>
        <taxon>Pseudonocardiaceae</taxon>
        <taxon>Amycolatopsis</taxon>
    </lineage>
</organism>
<dbReference type="Proteomes" id="UP001500689">
    <property type="component" value="Unassembled WGS sequence"/>
</dbReference>
<evidence type="ECO:0000313" key="2">
    <source>
        <dbReference type="Proteomes" id="UP001500689"/>
    </source>
</evidence>
<name>A0ABP6WKY1_9PSEU</name>
<sequence>MFGIGPAGGWVSSHGCRNGAGVDRFAGGFLLSGGWQLARVIGLGLPGPHRWASAALIGPARADRPVPH</sequence>
<protein>
    <submittedName>
        <fullName evidence="1">Uncharacterized protein</fullName>
    </submittedName>
</protein>
<dbReference type="EMBL" id="BAAAZN010000008">
    <property type="protein sequence ID" value="GAA3552413.1"/>
    <property type="molecule type" value="Genomic_DNA"/>
</dbReference>